<feature type="signal peptide" evidence="1">
    <location>
        <begin position="1"/>
        <end position="21"/>
    </location>
</feature>
<organism evidence="3 4">
    <name type="scientific">Roseibium suaedae</name>
    <dbReference type="NCBI Taxonomy" id="735517"/>
    <lineage>
        <taxon>Bacteria</taxon>
        <taxon>Pseudomonadati</taxon>
        <taxon>Pseudomonadota</taxon>
        <taxon>Alphaproteobacteria</taxon>
        <taxon>Hyphomicrobiales</taxon>
        <taxon>Stappiaceae</taxon>
        <taxon>Roseibium</taxon>
    </lineage>
</organism>
<evidence type="ECO:0000313" key="3">
    <source>
        <dbReference type="EMBL" id="SHL48949.1"/>
    </source>
</evidence>
<gene>
    <name evidence="3" type="ORF">SAMN05444272_0705</name>
</gene>
<dbReference type="AlphaFoldDB" id="A0A1M7B2Q5"/>
<feature type="chain" id="PRO_5012952054" evidence="1">
    <location>
        <begin position="22"/>
        <end position="377"/>
    </location>
</feature>
<dbReference type="Proteomes" id="UP000186002">
    <property type="component" value="Unassembled WGS sequence"/>
</dbReference>
<protein>
    <submittedName>
        <fullName evidence="3">Uncharacterized conserved protein</fullName>
    </submittedName>
</protein>
<dbReference type="OrthoDB" id="9798539at2"/>
<dbReference type="PANTHER" id="PTHR37957:SF1">
    <property type="entry name" value="PHYTASE-LIKE DOMAIN-CONTAINING PROTEIN"/>
    <property type="match status" value="1"/>
</dbReference>
<feature type="domain" description="Phytase-like" evidence="2">
    <location>
        <begin position="61"/>
        <end position="359"/>
    </location>
</feature>
<evidence type="ECO:0000259" key="2">
    <source>
        <dbReference type="Pfam" id="PF13449"/>
    </source>
</evidence>
<keyword evidence="1" id="KW-0732">Signal</keyword>
<evidence type="ECO:0000313" key="4">
    <source>
        <dbReference type="Proteomes" id="UP000186002"/>
    </source>
</evidence>
<dbReference type="PANTHER" id="PTHR37957">
    <property type="entry name" value="BLR7070 PROTEIN"/>
    <property type="match status" value="1"/>
</dbReference>
<keyword evidence="4" id="KW-1185">Reference proteome</keyword>
<evidence type="ECO:0000256" key="1">
    <source>
        <dbReference type="SAM" id="SignalP"/>
    </source>
</evidence>
<dbReference type="RefSeq" id="WP_073008875.1">
    <property type="nucleotide sequence ID" value="NZ_FRBW01000001.1"/>
</dbReference>
<accession>A0A1M7B2Q5</accession>
<dbReference type="InterPro" id="IPR027372">
    <property type="entry name" value="Phytase-like_dom"/>
</dbReference>
<sequence length="377" mass="40499">MLNRLLGTASLALLLSTSAHALDIGSRFETACPLSDCDAPISLSFLGEVTIPTGEIIDGVEFGGISGLDFDLPSRRFIAISDDRSEKAPARFYDLDIQVDGKGLHAVKVIRTTTLLDTNGEPFAAKTVDPEAIRFSQDGILWTSEGDAKAGISPFLRITGDDGRFVREFVLPNGFAPTPDKSSGIRNNNAFESLTVMSGGDILVGLEAALYQDGPAATLTTGSLARLIRFDATTGLAKAQYVYPVSPIPQAPVEADGWNDNGMPEFLALDDHRLLTLERGFAQNIGNTIRVFMTDLEGATDVSKIDSLTSTKERVVPARKAQILDLGAIGLKPDNVEAMTFAKGQDGTDVLILASDNNFNDEQTTQFIAFEVLKRPK</sequence>
<name>A0A1M7B2Q5_9HYPH</name>
<proteinExistence type="predicted"/>
<reference evidence="3 4" key="1">
    <citation type="submission" date="2016-11" db="EMBL/GenBank/DDBJ databases">
        <authorList>
            <person name="Jaros S."/>
            <person name="Januszkiewicz K."/>
            <person name="Wedrychowicz H."/>
        </authorList>
    </citation>
    <scope>NUCLEOTIDE SEQUENCE [LARGE SCALE GENOMIC DNA]</scope>
    <source>
        <strain evidence="3 4">DSM 22153</strain>
    </source>
</reference>
<dbReference type="Pfam" id="PF13449">
    <property type="entry name" value="Phytase-like"/>
    <property type="match status" value="1"/>
</dbReference>
<dbReference type="STRING" id="735517.SAMN05444272_0705"/>
<dbReference type="EMBL" id="FRBW01000001">
    <property type="protein sequence ID" value="SHL48949.1"/>
    <property type="molecule type" value="Genomic_DNA"/>
</dbReference>